<sequence>MSQFYNQCRRYQGQNVTVRCRDGSSHHGRIVRVSPSHVYIQPTGRNRFGGYGMGLWGGYYGGYGYNPVAVPLAFVTGVVLGGLLFW</sequence>
<dbReference type="RefSeq" id="WP_083800888.1">
    <property type="nucleotide sequence ID" value="NZ_CP020880.1"/>
</dbReference>
<dbReference type="EMBL" id="VTEU01000005">
    <property type="protein sequence ID" value="TYS58145.1"/>
    <property type="molecule type" value="Genomic_DNA"/>
</dbReference>
<evidence type="ECO:0000313" key="4">
    <source>
        <dbReference type="EMBL" id="TYS74709.1"/>
    </source>
</evidence>
<accession>A0A1Y0CNU7</accession>
<dbReference type="GeneID" id="96739181"/>
<gene>
    <name evidence="2" type="ORF">B4U37_12190</name>
    <name evidence="3" type="ORF">FZC74_14235</name>
    <name evidence="4" type="ORF">FZC75_03175</name>
</gene>
<organism evidence="4 7">
    <name type="scientific">Sutcliffiella horikoshii</name>
    <dbReference type="NCBI Taxonomy" id="79883"/>
    <lineage>
        <taxon>Bacteria</taxon>
        <taxon>Bacillati</taxon>
        <taxon>Bacillota</taxon>
        <taxon>Bacilli</taxon>
        <taxon>Bacillales</taxon>
        <taxon>Bacillaceae</taxon>
        <taxon>Sutcliffiella</taxon>
    </lineage>
</organism>
<evidence type="ECO:0000313" key="7">
    <source>
        <dbReference type="Proteomes" id="UP000324517"/>
    </source>
</evidence>
<dbReference type="Proteomes" id="UP000195573">
    <property type="component" value="Chromosome"/>
</dbReference>
<keyword evidence="1" id="KW-1133">Transmembrane helix</keyword>
<feature type="transmembrane region" description="Helical" evidence="1">
    <location>
        <begin position="63"/>
        <end position="85"/>
    </location>
</feature>
<keyword evidence="5" id="KW-1185">Reference proteome</keyword>
<dbReference type="OrthoDB" id="2991597at2"/>
<dbReference type="EMBL" id="VTET01000001">
    <property type="protein sequence ID" value="TYS74709.1"/>
    <property type="molecule type" value="Genomic_DNA"/>
</dbReference>
<reference evidence="2 5" key="1">
    <citation type="submission" date="2017-04" db="EMBL/GenBank/DDBJ databases">
        <title>Complete Genome Sequence of the Bacillus horikoshii 20a strain from Cuatro Cienegas, Coahuila, Mexico.</title>
        <authorList>
            <person name="Zarza E."/>
            <person name="Alcaraz L.D."/>
            <person name="Aguilar-Salinas B."/>
            <person name="Islas A."/>
            <person name="Olmedo-Alvarez G."/>
        </authorList>
    </citation>
    <scope>NUCLEOTIDE SEQUENCE [LARGE SCALE GENOMIC DNA]</scope>
    <source>
        <strain evidence="2 5">20a</strain>
    </source>
</reference>
<evidence type="ECO:0000313" key="5">
    <source>
        <dbReference type="Proteomes" id="UP000195573"/>
    </source>
</evidence>
<name>A0A1Y0CNU7_9BACI</name>
<dbReference type="Proteomes" id="UP000324517">
    <property type="component" value="Unassembled WGS sequence"/>
</dbReference>
<dbReference type="EMBL" id="CP020880">
    <property type="protein sequence ID" value="ART76754.1"/>
    <property type="molecule type" value="Genomic_DNA"/>
</dbReference>
<keyword evidence="1" id="KW-0472">Membrane</keyword>
<dbReference type="KEGG" id="bhk:B4U37_12190"/>
<evidence type="ECO:0000313" key="2">
    <source>
        <dbReference type="EMBL" id="ART76754.1"/>
    </source>
</evidence>
<reference evidence="6 7" key="2">
    <citation type="submission" date="2019-08" db="EMBL/GenBank/DDBJ databases">
        <title>Bacillus genomes from the desert of Cuatro Cienegas, Coahuila.</title>
        <authorList>
            <person name="Olmedo-Alvarez G."/>
        </authorList>
    </citation>
    <scope>NUCLEOTIDE SEQUENCE [LARGE SCALE GENOMIC DNA]</scope>
    <source>
        <strain evidence="3 6">CH88_3T</strain>
        <strain evidence="4 7">CH98b_3T</strain>
    </source>
</reference>
<dbReference type="AlphaFoldDB" id="A0A1Y0CNU7"/>
<dbReference type="Proteomes" id="UP000323393">
    <property type="component" value="Unassembled WGS sequence"/>
</dbReference>
<keyword evidence="1" id="KW-0812">Transmembrane</keyword>
<evidence type="ECO:0000313" key="3">
    <source>
        <dbReference type="EMBL" id="TYS58145.1"/>
    </source>
</evidence>
<evidence type="ECO:0000313" key="6">
    <source>
        <dbReference type="Proteomes" id="UP000323393"/>
    </source>
</evidence>
<evidence type="ECO:0000256" key="1">
    <source>
        <dbReference type="SAM" id="Phobius"/>
    </source>
</evidence>
<protein>
    <submittedName>
        <fullName evidence="4">Uncharacterized protein</fullName>
    </submittedName>
</protein>
<proteinExistence type="predicted"/>